<feature type="domain" description="ATPase AAA-type core" evidence="2">
    <location>
        <begin position="502"/>
        <end position="623"/>
    </location>
</feature>
<dbReference type="Gene3D" id="1.10.8.60">
    <property type="match status" value="1"/>
</dbReference>
<evidence type="ECO:0000256" key="1">
    <source>
        <dbReference type="SAM" id="MobiDB-lite"/>
    </source>
</evidence>
<dbReference type="PROSITE" id="PS50096">
    <property type="entry name" value="IQ"/>
    <property type="match status" value="1"/>
</dbReference>
<dbReference type="InterPro" id="IPR000048">
    <property type="entry name" value="IQ_motif_EF-hand-BS"/>
</dbReference>
<dbReference type="InterPro" id="IPR003959">
    <property type="entry name" value="ATPase_AAA_core"/>
</dbReference>
<name>A0A8K0D8I8_IGNLU</name>
<proteinExistence type="predicted"/>
<dbReference type="PANTHER" id="PTHR14690:SF0">
    <property type="entry name" value="IQ MOTIF CONTAINING WITH AAA DOMAIN 1"/>
    <property type="match status" value="1"/>
</dbReference>
<accession>A0A8K0D8I8</accession>
<dbReference type="OrthoDB" id="3046016at2759"/>
<sequence>MSNATYDEEWRKAQELLSSTLQSEPTQADRREQRNLLASLYVRYIIVANYLSECVDQMIQPQKRLLIRKLLEATLGRILELKCDLVEADLCEWTHVGDVIDTLRLDPFECEIQIPTCFRNERKEELIYRRTMIEEVLGKLGFLEITEVKKPLTLKQAILIIQIHERARQGRLRSQFMKEIRGMKEKQKPVMPEGEEEEGDVAHKLSLSAALRIQKIWRGYVARRQTRRRKLQEMLLIGMIPPPKTESEDINKALEIRENRRKLQQIREENYQNAITTCRESLEKNQRGAVLEQLSDQVRVWLNEYRSHTGKIPEYTGSDRAVSRMMGSRQGTESELSSSKESKSKKSRSPKSKDSKSVEPEEDVISSKALTSSFLPELTLRKEEFDEVWKNKEESSNPRQHHYGDIIYNEQMNAMENELRKIVDDMMRAELQLLQEILNFRCPEVYLSDFKGERSFNSPVLHNKGKEPPMALGDLRQILAEYCILPLVSPQLHQLTPHIKSLLLAGPKGSGKDMLVHAICTEAGALLFDLTPANIVGKYPGKSGLTMLIHLVLKVSRLLQPAVIYMDNAERPFVKKIPKTDNTDPKRLKKDLPKIVKNFSSEDRVMLIGVTSCPWESDQKLLQQVYQKYVMIPRGDYSSRYCIWKYLLGQYAAISWQFDISGMSRISDGYTV</sequence>
<dbReference type="Gene3D" id="3.40.50.300">
    <property type="entry name" value="P-loop containing nucleotide triphosphate hydrolases"/>
    <property type="match status" value="1"/>
</dbReference>
<dbReference type="InterPro" id="IPR052267">
    <property type="entry name" value="N-DRC_Component"/>
</dbReference>
<comment type="caution">
    <text evidence="3">The sequence shown here is derived from an EMBL/GenBank/DDBJ whole genome shotgun (WGS) entry which is preliminary data.</text>
</comment>
<dbReference type="Proteomes" id="UP000801492">
    <property type="component" value="Unassembled WGS sequence"/>
</dbReference>
<keyword evidence="4" id="KW-1185">Reference proteome</keyword>
<protein>
    <recommendedName>
        <fullName evidence="2">ATPase AAA-type core domain-containing protein</fullName>
    </recommendedName>
</protein>
<evidence type="ECO:0000259" key="2">
    <source>
        <dbReference type="Pfam" id="PF00004"/>
    </source>
</evidence>
<feature type="non-terminal residue" evidence="3">
    <location>
        <position position="1"/>
    </location>
</feature>
<evidence type="ECO:0000313" key="3">
    <source>
        <dbReference type="EMBL" id="KAF2901164.1"/>
    </source>
</evidence>
<dbReference type="PANTHER" id="PTHR14690">
    <property type="entry name" value="IQ MOTIF CONTAINING WITH AAA DOMAIN 1"/>
    <property type="match status" value="1"/>
</dbReference>
<reference evidence="3" key="1">
    <citation type="submission" date="2019-08" db="EMBL/GenBank/DDBJ databases">
        <title>The genome of the North American firefly Photinus pyralis.</title>
        <authorList>
            <consortium name="Photinus pyralis genome working group"/>
            <person name="Fallon T.R."/>
            <person name="Sander Lower S.E."/>
            <person name="Weng J.-K."/>
        </authorList>
    </citation>
    <scope>NUCLEOTIDE SEQUENCE</scope>
    <source>
        <strain evidence="3">TRF0915ILg1</strain>
        <tissue evidence="3">Whole body</tissue>
    </source>
</reference>
<dbReference type="Pfam" id="PF00612">
    <property type="entry name" value="IQ"/>
    <property type="match status" value="1"/>
</dbReference>
<dbReference type="Pfam" id="PF00004">
    <property type="entry name" value="AAA"/>
    <property type="match status" value="1"/>
</dbReference>
<dbReference type="CDD" id="cd23767">
    <property type="entry name" value="IQCD"/>
    <property type="match status" value="1"/>
</dbReference>
<dbReference type="GO" id="GO:0016887">
    <property type="term" value="F:ATP hydrolysis activity"/>
    <property type="evidence" value="ECO:0007669"/>
    <property type="project" value="InterPro"/>
</dbReference>
<evidence type="ECO:0000313" key="4">
    <source>
        <dbReference type="Proteomes" id="UP000801492"/>
    </source>
</evidence>
<gene>
    <name evidence="3" type="ORF">ILUMI_05020</name>
</gene>
<dbReference type="SUPFAM" id="SSF52540">
    <property type="entry name" value="P-loop containing nucleoside triphosphate hydrolases"/>
    <property type="match status" value="1"/>
</dbReference>
<dbReference type="GO" id="GO:0005524">
    <property type="term" value="F:ATP binding"/>
    <property type="evidence" value="ECO:0007669"/>
    <property type="project" value="InterPro"/>
</dbReference>
<feature type="region of interest" description="Disordered" evidence="1">
    <location>
        <begin position="312"/>
        <end position="366"/>
    </location>
</feature>
<dbReference type="AlphaFoldDB" id="A0A8K0D8I8"/>
<dbReference type="EMBL" id="VTPC01001826">
    <property type="protein sequence ID" value="KAF2901164.1"/>
    <property type="molecule type" value="Genomic_DNA"/>
</dbReference>
<organism evidence="3 4">
    <name type="scientific">Ignelater luminosus</name>
    <name type="common">Cucubano</name>
    <name type="synonym">Pyrophorus luminosus</name>
    <dbReference type="NCBI Taxonomy" id="2038154"/>
    <lineage>
        <taxon>Eukaryota</taxon>
        <taxon>Metazoa</taxon>
        <taxon>Ecdysozoa</taxon>
        <taxon>Arthropoda</taxon>
        <taxon>Hexapoda</taxon>
        <taxon>Insecta</taxon>
        <taxon>Pterygota</taxon>
        <taxon>Neoptera</taxon>
        <taxon>Endopterygota</taxon>
        <taxon>Coleoptera</taxon>
        <taxon>Polyphaga</taxon>
        <taxon>Elateriformia</taxon>
        <taxon>Elateroidea</taxon>
        <taxon>Elateridae</taxon>
        <taxon>Agrypninae</taxon>
        <taxon>Pyrophorini</taxon>
        <taxon>Ignelater</taxon>
    </lineage>
</organism>
<dbReference type="InterPro" id="IPR027417">
    <property type="entry name" value="P-loop_NTPase"/>
</dbReference>